<dbReference type="GO" id="GO:0000287">
    <property type="term" value="F:magnesium ion binding"/>
    <property type="evidence" value="ECO:0007669"/>
    <property type="project" value="InterPro"/>
</dbReference>
<accession>A0A1L2CUN9</accession>
<sequence>MKLGDRIKTYEKLETSDRFMPMLPIYARIDGRSFSKFTKGMTKPYDSTLSRIMMEVTKYLVEETGACIGYTQSDEISLVFFQKSMESDVFFSGKKQKMVSVLAGLATAKFVELALKFYPDECAKRLPVFDCRVFQVPSKVEAVNCFVWRSQDAVRNSIQMAGRAVFSHSELDRKNQSNILDMLLNEKGINWNDYPKFFKEGTFWQRQNYEKIVEGVPVIRSKVDEVLVGIKFEDLSTDEKVKLIFGDEDVIQKENEQAA</sequence>
<gene>
    <name evidence="2" type="ORF">CBB_152</name>
</gene>
<keyword evidence="2" id="KW-0548">Nucleotidyltransferase</keyword>
<dbReference type="InterPro" id="IPR024956">
    <property type="entry name" value="tRNAHis_GuaTrfase_cat"/>
</dbReference>
<keyword evidence="2" id="KW-0808">Transferase</keyword>
<dbReference type="Proteomes" id="UP000223891">
    <property type="component" value="Segment"/>
</dbReference>
<dbReference type="Pfam" id="PF04446">
    <property type="entry name" value="Thg1"/>
    <property type="match status" value="1"/>
</dbReference>
<dbReference type="GO" id="GO:0008193">
    <property type="term" value="F:tRNA guanylyltransferase activity"/>
    <property type="evidence" value="ECO:0007669"/>
    <property type="project" value="InterPro"/>
</dbReference>
<feature type="domain" description="tRNAHis guanylyltransferase catalytic" evidence="1">
    <location>
        <begin position="6"/>
        <end position="137"/>
    </location>
</feature>
<dbReference type="PANTHER" id="PTHR12729">
    <property type="entry name" value="TRNA(HIS) GUANYLYLTRANSFERASE-RELATED"/>
    <property type="match status" value="1"/>
</dbReference>
<evidence type="ECO:0000313" key="2">
    <source>
        <dbReference type="EMBL" id="AMM43717.1"/>
    </source>
</evidence>
<dbReference type="InterPro" id="IPR007537">
    <property type="entry name" value="tRNAHis_GuaTrfase_Thg1"/>
</dbReference>
<organism evidence="2 3">
    <name type="scientific">Pectobacterium phage vB_PcaM_CBB</name>
    <dbReference type="NCBI Taxonomy" id="2772511"/>
    <lineage>
        <taxon>Viruses</taxon>
        <taxon>Duplodnaviria</taxon>
        <taxon>Heunggongvirae</taxon>
        <taxon>Uroviricota</taxon>
        <taxon>Caudoviricetes</taxon>
        <taxon>Mimasvirus</taxon>
        <taxon>Mimasvirus CBB</taxon>
    </lineage>
</organism>
<proteinExistence type="predicted"/>
<name>A0A1L2CUN9_9CAUD</name>
<dbReference type="PANTHER" id="PTHR12729:SF1">
    <property type="entry name" value="TRNAHIS GUANYLYLTRANSFERASE CATALYTIC DOMAIN-CONTAINING PROTEIN"/>
    <property type="match status" value="1"/>
</dbReference>
<evidence type="ECO:0000259" key="1">
    <source>
        <dbReference type="Pfam" id="PF04446"/>
    </source>
</evidence>
<dbReference type="EMBL" id="KU574722">
    <property type="protein sequence ID" value="AMM43717.1"/>
    <property type="molecule type" value="Genomic_DNA"/>
</dbReference>
<evidence type="ECO:0000313" key="3">
    <source>
        <dbReference type="Proteomes" id="UP000223891"/>
    </source>
</evidence>
<dbReference type="InterPro" id="IPR038469">
    <property type="entry name" value="tRNAHis_GuaTrfase_Thg1_sf"/>
</dbReference>
<reference evidence="3" key="1">
    <citation type="submission" date="2016-01" db="EMBL/GenBank/DDBJ databases">
        <title>Isolation and Characterization of Enterobacteria phage CBB.</title>
        <authorList>
            <person name="Buttimer C.T.H."/>
            <person name="Hendrix H."/>
            <person name="Alexandre H."/>
            <person name="O'Mahony J."/>
            <person name="Lavigne R."/>
            <person name="Coffey A."/>
        </authorList>
    </citation>
    <scope>NUCLEOTIDE SEQUENCE [LARGE SCALE GENOMIC DNA]</scope>
</reference>
<dbReference type="Gene3D" id="3.30.70.3000">
    <property type="match status" value="1"/>
</dbReference>
<dbReference type="GO" id="GO:0006400">
    <property type="term" value="P:tRNA modification"/>
    <property type="evidence" value="ECO:0007669"/>
    <property type="project" value="InterPro"/>
</dbReference>
<protein>
    <submittedName>
        <fullName evidence="2">Putative tRNA-His guanylyltransferase</fullName>
    </submittedName>
</protein>
<keyword evidence="3" id="KW-1185">Reference proteome</keyword>